<evidence type="ECO:0000313" key="2">
    <source>
        <dbReference type="EMBL" id="MEC4720451.1"/>
    </source>
</evidence>
<keyword evidence="3" id="KW-1185">Reference proteome</keyword>
<evidence type="ECO:0000256" key="1">
    <source>
        <dbReference type="SAM" id="SignalP"/>
    </source>
</evidence>
<feature type="chain" id="PRO_5046080232" evidence="1">
    <location>
        <begin position="23"/>
        <end position="262"/>
    </location>
</feature>
<accession>A0ABU6J9W9</accession>
<sequence length="262" mass="28099">MFHNILKASALLPMLFSTAAMAGIPPTPGNVPQLPCEVSRVSSLHELGQVAIGRTFVTKDRKSSVGNAIGAGDLVYYVSLVDGVKYYTTPKQIEILDGSPLTPDVALVPAGKYESFGTFRDKNGRRFDLVAVGGFTVMVDDTGMICSTRLNDRLVSVAMPTVYQEVPVTATMGEAAAANPRRVSIAVTVREIDAASFSLDVSVLVNGQAQQRRTSTFDLFSGQAKIGDLEVAVSRGPAGGLKIDSLVEPADYDIWLKQIFRR</sequence>
<protein>
    <submittedName>
        <fullName evidence="2">Uncharacterized protein</fullName>
    </submittedName>
</protein>
<dbReference type="Proteomes" id="UP001352263">
    <property type="component" value="Unassembled WGS sequence"/>
</dbReference>
<comment type="caution">
    <text evidence="2">The sequence shown here is derived from an EMBL/GenBank/DDBJ whole genome shotgun (WGS) entry which is preliminary data.</text>
</comment>
<organism evidence="2 3">
    <name type="scientific">Noviherbaspirillum album</name>
    <dbReference type="NCBI Taxonomy" id="3080276"/>
    <lineage>
        <taxon>Bacteria</taxon>
        <taxon>Pseudomonadati</taxon>
        <taxon>Pseudomonadota</taxon>
        <taxon>Betaproteobacteria</taxon>
        <taxon>Burkholderiales</taxon>
        <taxon>Oxalobacteraceae</taxon>
        <taxon>Noviherbaspirillum</taxon>
    </lineage>
</organism>
<evidence type="ECO:0000313" key="3">
    <source>
        <dbReference type="Proteomes" id="UP001352263"/>
    </source>
</evidence>
<gene>
    <name evidence="2" type="ORF">RY831_14910</name>
</gene>
<dbReference type="RefSeq" id="WP_326507169.1">
    <property type="nucleotide sequence ID" value="NZ_JAWIIV010000011.1"/>
</dbReference>
<proteinExistence type="predicted"/>
<keyword evidence="1" id="KW-0732">Signal</keyword>
<feature type="signal peptide" evidence="1">
    <location>
        <begin position="1"/>
        <end position="22"/>
    </location>
</feature>
<dbReference type="EMBL" id="JAWIIV010000011">
    <property type="protein sequence ID" value="MEC4720451.1"/>
    <property type="molecule type" value="Genomic_DNA"/>
</dbReference>
<name>A0ABU6J9W9_9BURK</name>
<reference evidence="2 3" key="1">
    <citation type="submission" date="2023-10" db="EMBL/GenBank/DDBJ databases">
        <title>Noviherbaspirillum sp. CPCC 100848 genome assembly.</title>
        <authorList>
            <person name="Li X.Y."/>
            <person name="Fang X.M."/>
        </authorList>
    </citation>
    <scope>NUCLEOTIDE SEQUENCE [LARGE SCALE GENOMIC DNA]</scope>
    <source>
        <strain evidence="2 3">CPCC 100848</strain>
    </source>
</reference>